<evidence type="ECO:0000313" key="2">
    <source>
        <dbReference type="EMBL" id="VDP16157.1"/>
    </source>
</evidence>
<feature type="compositionally biased region" description="Polar residues" evidence="1">
    <location>
        <begin position="96"/>
        <end position="114"/>
    </location>
</feature>
<accession>A0A183MEV1</accession>
<dbReference type="Proteomes" id="UP000277204">
    <property type="component" value="Unassembled WGS sequence"/>
</dbReference>
<gene>
    <name evidence="2" type="ORF">SMRZ_LOCUS14576</name>
</gene>
<reference evidence="2 3" key="1">
    <citation type="submission" date="2018-11" db="EMBL/GenBank/DDBJ databases">
        <authorList>
            <consortium name="Pathogen Informatics"/>
        </authorList>
    </citation>
    <scope>NUCLEOTIDE SEQUENCE [LARGE SCALE GENOMIC DNA]</scope>
    <source>
        <strain evidence="2 3">Zambia</strain>
    </source>
</reference>
<organism evidence="2 3">
    <name type="scientific">Schistosoma margrebowiei</name>
    <dbReference type="NCBI Taxonomy" id="48269"/>
    <lineage>
        <taxon>Eukaryota</taxon>
        <taxon>Metazoa</taxon>
        <taxon>Spiralia</taxon>
        <taxon>Lophotrochozoa</taxon>
        <taxon>Platyhelminthes</taxon>
        <taxon>Trematoda</taxon>
        <taxon>Digenea</taxon>
        <taxon>Strigeidida</taxon>
        <taxon>Schistosomatoidea</taxon>
        <taxon>Schistosomatidae</taxon>
        <taxon>Schistosoma</taxon>
    </lineage>
</organism>
<feature type="region of interest" description="Disordered" evidence="1">
    <location>
        <begin position="72"/>
        <end position="114"/>
    </location>
</feature>
<evidence type="ECO:0000313" key="3">
    <source>
        <dbReference type="Proteomes" id="UP000277204"/>
    </source>
</evidence>
<proteinExistence type="predicted"/>
<keyword evidence="3" id="KW-1185">Reference proteome</keyword>
<dbReference type="EMBL" id="UZAI01016796">
    <property type="protein sequence ID" value="VDP16157.1"/>
    <property type="molecule type" value="Genomic_DNA"/>
</dbReference>
<protein>
    <submittedName>
        <fullName evidence="2">Uncharacterized protein</fullName>
    </submittedName>
</protein>
<sequence>MVVGGSQQEILYPDFVLFGTHQQGVPVTLRELVLLDGFDPMSPSFTIPAFASQLRLLEPVRLNSQDLHKNITLSDSSTSQENHANVLLPTDDFNDKSPSNSLTHNTNCNDTDSK</sequence>
<evidence type="ECO:0000256" key="1">
    <source>
        <dbReference type="SAM" id="MobiDB-lite"/>
    </source>
</evidence>
<feature type="compositionally biased region" description="Polar residues" evidence="1">
    <location>
        <begin position="72"/>
        <end position="83"/>
    </location>
</feature>
<dbReference type="STRING" id="48269.A0A183MEV1"/>
<name>A0A183MEV1_9TREM</name>
<dbReference type="AlphaFoldDB" id="A0A183MEV1"/>